<evidence type="ECO:0000313" key="2">
    <source>
        <dbReference type="EMBL" id="VVD01778.1"/>
    </source>
</evidence>
<accession>A0A5E4QXT0</accession>
<protein>
    <submittedName>
        <fullName evidence="2">Uncharacterized protein</fullName>
    </submittedName>
</protein>
<dbReference type="Proteomes" id="UP000324832">
    <property type="component" value="Unassembled WGS sequence"/>
</dbReference>
<reference evidence="2 3" key="1">
    <citation type="submission" date="2017-07" db="EMBL/GenBank/DDBJ databases">
        <authorList>
            <person name="Talla V."/>
            <person name="Backstrom N."/>
        </authorList>
    </citation>
    <scope>NUCLEOTIDE SEQUENCE [LARGE SCALE GENOMIC DNA]</scope>
</reference>
<sequence length="212" mass="23185">MCRRGCDVVCWLVQYVAKLATHPSHTSLAHIPRLLCMRKNLAPLSRFHQSCADRGEYGGAVGEVKRLLRSAFTSHCVTALAARRGGGGERSKGAGEAGGRGAKPWEPPKARQRTELPQLRINDASRTPESVRNATHLHKLNRSLSLATGNYRLDAVDVEISKLFQLVGSPTGGIIHKHRCSQRLRLPRRQLNRALLMAGAAEWWGEGGGQTG</sequence>
<organism evidence="2 3">
    <name type="scientific">Leptidea sinapis</name>
    <dbReference type="NCBI Taxonomy" id="189913"/>
    <lineage>
        <taxon>Eukaryota</taxon>
        <taxon>Metazoa</taxon>
        <taxon>Ecdysozoa</taxon>
        <taxon>Arthropoda</taxon>
        <taxon>Hexapoda</taxon>
        <taxon>Insecta</taxon>
        <taxon>Pterygota</taxon>
        <taxon>Neoptera</taxon>
        <taxon>Endopterygota</taxon>
        <taxon>Lepidoptera</taxon>
        <taxon>Glossata</taxon>
        <taxon>Ditrysia</taxon>
        <taxon>Papilionoidea</taxon>
        <taxon>Pieridae</taxon>
        <taxon>Dismorphiinae</taxon>
        <taxon>Leptidea</taxon>
    </lineage>
</organism>
<evidence type="ECO:0000313" key="3">
    <source>
        <dbReference type="Proteomes" id="UP000324832"/>
    </source>
</evidence>
<gene>
    <name evidence="2" type="ORF">LSINAPIS_LOCUS12120</name>
</gene>
<proteinExistence type="predicted"/>
<feature type="region of interest" description="Disordered" evidence="1">
    <location>
        <begin position="83"/>
        <end position="116"/>
    </location>
</feature>
<keyword evidence="3" id="KW-1185">Reference proteome</keyword>
<evidence type="ECO:0000256" key="1">
    <source>
        <dbReference type="SAM" id="MobiDB-lite"/>
    </source>
</evidence>
<name>A0A5E4QXT0_9NEOP</name>
<dbReference type="AlphaFoldDB" id="A0A5E4QXT0"/>
<dbReference type="EMBL" id="FZQP02005554">
    <property type="protein sequence ID" value="VVD01778.1"/>
    <property type="molecule type" value="Genomic_DNA"/>
</dbReference>